<dbReference type="PANTHER" id="PTHR48207:SF3">
    <property type="entry name" value="SUCCINATE--HYDROXYMETHYLGLUTARATE COA-TRANSFERASE"/>
    <property type="match status" value="1"/>
</dbReference>
<evidence type="ECO:0000256" key="1">
    <source>
        <dbReference type="ARBA" id="ARBA00022679"/>
    </source>
</evidence>
<dbReference type="Gene3D" id="3.40.50.10540">
    <property type="entry name" value="Crotonobetainyl-coa:carnitine coa-transferase, domain 1"/>
    <property type="match status" value="2"/>
</dbReference>
<evidence type="ECO:0008006" key="3">
    <source>
        <dbReference type="Google" id="ProtNLM"/>
    </source>
</evidence>
<dbReference type="Gene3D" id="3.30.1540.10">
    <property type="entry name" value="formyl-coa transferase, domain 3"/>
    <property type="match status" value="1"/>
</dbReference>
<dbReference type="InterPro" id="IPR023606">
    <property type="entry name" value="CoA-Trfase_III_dom_1_sf"/>
</dbReference>
<dbReference type="InterPro" id="IPR044855">
    <property type="entry name" value="CoA-Trfase_III_dom3_sf"/>
</dbReference>
<dbReference type="EMBL" id="UINC01000928">
    <property type="protein sequence ID" value="SUZ64165.1"/>
    <property type="molecule type" value="Genomic_DNA"/>
</dbReference>
<sequence>VTSERSPAALTGYRVIELASERCALAGKLLADMGAEVIVVEPPGGCHTRNWEPFADDVPELENSLHWWHYNTSKKSVIVDLDTDIGADTFRSLVDTADVVIEAEPLGRLDALGLDWNQFGGNDGELIWTSITHHGRDGTDPPATDLTLLAEGGPVWSCGYDDHELPPVRGGGNQAFHTACHYAVPAILVALMWRETSGKGQLVDISMLGAANATTEFATLWWLNAEREVGRQTGRHAHIRPTEWTQIRCADGRWFNTGVPPRNKREFAALRTWVEELGLVEECSPYEILKLGDKYERIGLFELDADPLAGEVFQAGRDVIEFLGQRLSAYELFVGLQERGMACGIVYSPEEMMQDPHFVERGFPVDIFYEDRDTSFTHPGAPYRFGRTPWRAKRAPLLGEHQTLIEELSD</sequence>
<organism evidence="2">
    <name type="scientific">marine metagenome</name>
    <dbReference type="NCBI Taxonomy" id="408172"/>
    <lineage>
        <taxon>unclassified sequences</taxon>
        <taxon>metagenomes</taxon>
        <taxon>ecological metagenomes</taxon>
    </lineage>
</organism>
<dbReference type="AlphaFoldDB" id="A0A381PB04"/>
<dbReference type="InterPro" id="IPR050483">
    <property type="entry name" value="CoA-transferase_III_domain"/>
</dbReference>
<feature type="non-terminal residue" evidence="2">
    <location>
        <position position="1"/>
    </location>
</feature>
<protein>
    <recommendedName>
        <fullName evidence="3">Carnitine dehydratase</fullName>
    </recommendedName>
</protein>
<gene>
    <name evidence="2" type="ORF">METZ01_LOCUS17019</name>
</gene>
<keyword evidence="1" id="KW-0808">Transferase</keyword>
<proteinExistence type="predicted"/>
<dbReference type="InterPro" id="IPR003673">
    <property type="entry name" value="CoA-Trfase_fam_III"/>
</dbReference>
<accession>A0A381PB04</accession>
<dbReference type="SUPFAM" id="SSF89796">
    <property type="entry name" value="CoA-transferase family III (CaiB/BaiF)"/>
    <property type="match status" value="1"/>
</dbReference>
<reference evidence="2" key="1">
    <citation type="submission" date="2018-05" db="EMBL/GenBank/DDBJ databases">
        <authorList>
            <person name="Lanie J.A."/>
            <person name="Ng W.-L."/>
            <person name="Kazmierczak K.M."/>
            <person name="Andrzejewski T.M."/>
            <person name="Davidsen T.M."/>
            <person name="Wayne K.J."/>
            <person name="Tettelin H."/>
            <person name="Glass J.I."/>
            <person name="Rusch D."/>
            <person name="Podicherti R."/>
            <person name="Tsui H.-C.T."/>
            <person name="Winkler M.E."/>
        </authorList>
    </citation>
    <scope>NUCLEOTIDE SEQUENCE</scope>
</reference>
<dbReference type="Pfam" id="PF02515">
    <property type="entry name" value="CoA_transf_3"/>
    <property type="match status" value="1"/>
</dbReference>
<dbReference type="PANTHER" id="PTHR48207">
    <property type="entry name" value="SUCCINATE--HYDROXYMETHYLGLUTARATE COA-TRANSFERASE"/>
    <property type="match status" value="1"/>
</dbReference>
<name>A0A381PB04_9ZZZZ</name>
<evidence type="ECO:0000313" key="2">
    <source>
        <dbReference type="EMBL" id="SUZ64165.1"/>
    </source>
</evidence>
<dbReference type="GO" id="GO:0008410">
    <property type="term" value="F:CoA-transferase activity"/>
    <property type="evidence" value="ECO:0007669"/>
    <property type="project" value="TreeGrafter"/>
</dbReference>